<proteinExistence type="predicted"/>
<keyword evidence="3" id="KW-1185">Reference proteome</keyword>
<reference evidence="2" key="1">
    <citation type="submission" date="2023-08" db="EMBL/GenBank/DDBJ databases">
        <authorList>
            <person name="Audoor S."/>
            <person name="Bilcke G."/>
        </authorList>
    </citation>
    <scope>NUCLEOTIDE SEQUENCE</scope>
</reference>
<dbReference type="Proteomes" id="UP001295423">
    <property type="component" value="Unassembled WGS sequence"/>
</dbReference>
<comment type="caution">
    <text evidence="2">The sequence shown here is derived from an EMBL/GenBank/DDBJ whole genome shotgun (WGS) entry which is preliminary data.</text>
</comment>
<evidence type="ECO:0000313" key="3">
    <source>
        <dbReference type="Proteomes" id="UP001295423"/>
    </source>
</evidence>
<dbReference type="EMBL" id="CAKOGP040001112">
    <property type="protein sequence ID" value="CAJ1942784.1"/>
    <property type="molecule type" value="Genomic_DNA"/>
</dbReference>
<organism evidence="2 3">
    <name type="scientific">Cylindrotheca closterium</name>
    <dbReference type="NCBI Taxonomy" id="2856"/>
    <lineage>
        <taxon>Eukaryota</taxon>
        <taxon>Sar</taxon>
        <taxon>Stramenopiles</taxon>
        <taxon>Ochrophyta</taxon>
        <taxon>Bacillariophyta</taxon>
        <taxon>Bacillariophyceae</taxon>
        <taxon>Bacillariophycidae</taxon>
        <taxon>Bacillariales</taxon>
        <taxon>Bacillariaceae</taxon>
        <taxon>Cylindrotheca</taxon>
    </lineage>
</organism>
<feature type="compositionally biased region" description="Polar residues" evidence="1">
    <location>
        <begin position="216"/>
        <end position="236"/>
    </location>
</feature>
<evidence type="ECO:0000256" key="1">
    <source>
        <dbReference type="SAM" id="MobiDB-lite"/>
    </source>
</evidence>
<sequence>MMMQSVISFLFPPKPGESKDLPIEITALPGLITFLDVALFRANEGQLTATTCSSHALLACWLDIKHQSQLLLQVLQQEKKDPNAKLECESFCRQCLETAMDAIERLSTDRLAQAANLSDPFESISETAGGHYHHNHHNFLSGIGIQGVSSGILESKEDIGRRLPSQKRIDCWESPRLHCPDYVWAEDSYQACQRWLRNLYKHPFYLKDRDALNPLATPNLQNQGTPNSNNKNSNEQPLHPPSERQASILIQLIQDDLPLRLLQFRQAMNAEEVVTKRLHLVKCEYRGPFRHFLEAHLSLLEAPSMDVVDYFLDGDDISYDSEVQEGQLQDLLETPELVEMLTLERDCEQFELDLGKALFPFSELARTLDHKKARIKAVPGVVEEDEVAELQETVRRLKCILCRKSGPETSTGIRPILVDLQSVRRDDEALKSFDDSRSIKENVADFLSQLECLSTLLKTRNAFRTRRGNHVIEFSASVVNGCTEEFDPELVECQLLDWFDMVERQQELGQEQQHIVSNIREVETKIGLADASDESLDAAKDNLEYMVDDRQQRLEILQDLVEDLCLREMNLHILINDPDPEETLILKETSALGFLGVPLQLAGEALPVG</sequence>
<gene>
    <name evidence="2" type="ORF">CYCCA115_LOCUS8120</name>
</gene>
<feature type="region of interest" description="Disordered" evidence="1">
    <location>
        <begin position="215"/>
        <end position="241"/>
    </location>
</feature>
<name>A0AAD2CR71_9STRA</name>
<accession>A0AAD2CR71</accession>
<protein>
    <submittedName>
        <fullName evidence="2">Uncharacterized protein</fullName>
    </submittedName>
</protein>
<evidence type="ECO:0000313" key="2">
    <source>
        <dbReference type="EMBL" id="CAJ1942784.1"/>
    </source>
</evidence>
<dbReference type="AlphaFoldDB" id="A0AAD2CR71"/>